<name>A0ABY9XMP1_9GAMM</name>
<dbReference type="SUPFAM" id="SSF47336">
    <property type="entry name" value="ACP-like"/>
    <property type="match status" value="1"/>
</dbReference>
<dbReference type="Gene3D" id="3.40.50.12780">
    <property type="entry name" value="N-terminal domain of ligase-like"/>
    <property type="match status" value="1"/>
</dbReference>
<proteinExistence type="predicted"/>
<dbReference type="InterPro" id="IPR000873">
    <property type="entry name" value="AMP-dep_synth/lig_dom"/>
</dbReference>
<dbReference type="PANTHER" id="PTHR45527:SF1">
    <property type="entry name" value="FATTY ACID SYNTHASE"/>
    <property type="match status" value="1"/>
</dbReference>
<protein>
    <submittedName>
        <fullName evidence="2">Non-ribosomal peptide synthetase</fullName>
    </submittedName>
</protein>
<dbReference type="Pfam" id="PF00550">
    <property type="entry name" value="PP-binding"/>
    <property type="match status" value="1"/>
</dbReference>
<keyword evidence="3" id="KW-1185">Reference proteome</keyword>
<evidence type="ECO:0000313" key="3">
    <source>
        <dbReference type="Proteomes" id="UP001300348"/>
    </source>
</evidence>
<dbReference type="Gene3D" id="1.10.1200.10">
    <property type="entry name" value="ACP-like"/>
    <property type="match status" value="1"/>
</dbReference>
<feature type="domain" description="Carrier" evidence="1">
    <location>
        <begin position="510"/>
        <end position="586"/>
    </location>
</feature>
<dbReference type="InterPro" id="IPR042099">
    <property type="entry name" value="ANL_N_sf"/>
</dbReference>
<dbReference type="PROSITE" id="PS00455">
    <property type="entry name" value="AMP_BINDING"/>
    <property type="match status" value="1"/>
</dbReference>
<dbReference type="InterPro" id="IPR045851">
    <property type="entry name" value="AMP-bd_C_sf"/>
</dbReference>
<dbReference type="RefSeq" id="WP_189760450.1">
    <property type="nucleotide sequence ID" value="NZ_CAWPOC010000245.1"/>
</dbReference>
<sequence length="603" mass="66783">MNYIVTKKMDNYKSINFIISHIVDLYGNSRAVIDETESLSYSQLYAAASQLCVHLANVQQGKGKCIAVAGPHNVRTIIALLAIVLSGNYYVYVDLNQPKTWLEQQLSRLDCHIMLYSTGSYPANIPNGITLFSVRIKSDSCFVPSTFSDVPTHQAAYVNFSSGSTGKSKAIVCTHAGIIRLCRQQTFLDFDSRPVFLFHSPLSFDAATLEIWGALLNGGTCIIHQGKILTPQALQKTIHYYGVNTLWLTTALFNAFVDTDIQCLHGLHTVLTGGDILSVSHVRKAVTAHPKINFVNGYGPTENTTFTCCHIIRAKDLTGHDIPIGQAINGTQVLLCDLQGEHITAPSVSGEIYAIGEGLALGYFGDPERTAQAFVTITWQGISQRAYRTGDLAYYDEEGNLHFIGRTDSQIKINGYRINLSEIENRLRNIPGVEDCSLLVQQYHGSKQLIAVLQAEDDRPARQAMLKFPSWERPSSWFCVRSLPLTQHGKVDRQALFSQWQALQSQSSTMEMSQQEAACAIWWSELLGYPVTSPTHNFFESGGNSLHALRVLATCFQYYSDVALSLQELYQHATLADFASLLTRKGIDVNTLQNPVPEGVLVL</sequence>
<dbReference type="Gene3D" id="3.30.300.30">
    <property type="match status" value="1"/>
</dbReference>
<dbReference type="EMBL" id="CP133647">
    <property type="protein sequence ID" value="WNH03774.1"/>
    <property type="molecule type" value="Genomic_DNA"/>
</dbReference>
<gene>
    <name evidence="2" type="ORF">QL112_008950</name>
</gene>
<evidence type="ECO:0000259" key="1">
    <source>
        <dbReference type="PROSITE" id="PS50075"/>
    </source>
</evidence>
<accession>A0ABY9XMP1</accession>
<evidence type="ECO:0000313" key="2">
    <source>
        <dbReference type="EMBL" id="WNH03774.1"/>
    </source>
</evidence>
<dbReference type="GeneID" id="88855681"/>
<reference evidence="2 3" key="1">
    <citation type="journal article" date="2023" name="Access Microbiol">
        <title>The genome of a steinernematid-associated Pseudomonas piscis bacterium encodes the biosynthesis of insect toxins.</title>
        <authorList>
            <person name="Awori R.M."/>
            <person name="Hendre P."/>
            <person name="Amugune N.O."/>
        </authorList>
    </citation>
    <scope>NUCLEOTIDE SEQUENCE [LARGE SCALE GENOMIC DNA]</scope>
    <source>
        <strain evidence="2 3">97</strain>
    </source>
</reference>
<dbReference type="Pfam" id="PF00501">
    <property type="entry name" value="AMP-binding"/>
    <property type="match status" value="1"/>
</dbReference>
<dbReference type="PROSITE" id="PS50075">
    <property type="entry name" value="CARRIER"/>
    <property type="match status" value="1"/>
</dbReference>
<organism evidence="2 3">
    <name type="scientific">Xenorhabdus griffiniae</name>
    <dbReference type="NCBI Taxonomy" id="351672"/>
    <lineage>
        <taxon>Bacteria</taxon>
        <taxon>Pseudomonadati</taxon>
        <taxon>Pseudomonadota</taxon>
        <taxon>Gammaproteobacteria</taxon>
        <taxon>Enterobacterales</taxon>
        <taxon>Morganellaceae</taxon>
        <taxon>Xenorhabdus</taxon>
    </lineage>
</organism>
<dbReference type="PANTHER" id="PTHR45527">
    <property type="entry name" value="NONRIBOSOMAL PEPTIDE SYNTHETASE"/>
    <property type="match status" value="1"/>
</dbReference>
<dbReference type="SUPFAM" id="SSF56801">
    <property type="entry name" value="Acetyl-CoA synthetase-like"/>
    <property type="match status" value="1"/>
</dbReference>
<dbReference type="InterPro" id="IPR036736">
    <property type="entry name" value="ACP-like_sf"/>
</dbReference>
<dbReference type="InterPro" id="IPR020845">
    <property type="entry name" value="AMP-binding_CS"/>
</dbReference>
<dbReference type="Proteomes" id="UP001300348">
    <property type="component" value="Chromosome"/>
</dbReference>
<dbReference type="InterPro" id="IPR009081">
    <property type="entry name" value="PP-bd_ACP"/>
</dbReference>